<dbReference type="Proteomes" id="UP000295210">
    <property type="component" value="Unassembled WGS sequence"/>
</dbReference>
<dbReference type="OrthoDB" id="119845at2"/>
<gene>
    <name evidence="1" type="ORF">C7378_3391</name>
</gene>
<dbReference type="EMBL" id="SMGK01000007">
    <property type="protein sequence ID" value="TCK70234.1"/>
    <property type="molecule type" value="Genomic_DNA"/>
</dbReference>
<protein>
    <submittedName>
        <fullName evidence="1">Uncharacterized protein</fullName>
    </submittedName>
</protein>
<proteinExistence type="predicted"/>
<evidence type="ECO:0000313" key="2">
    <source>
        <dbReference type="Proteomes" id="UP000295210"/>
    </source>
</evidence>
<reference evidence="1 2" key="1">
    <citation type="submission" date="2019-03" db="EMBL/GenBank/DDBJ databases">
        <title>Genomic Encyclopedia of Type Strains, Phase IV (KMG-IV): sequencing the most valuable type-strain genomes for metagenomic binning, comparative biology and taxonomic classification.</title>
        <authorList>
            <person name="Goeker M."/>
        </authorList>
    </citation>
    <scope>NUCLEOTIDE SEQUENCE [LARGE SCALE GENOMIC DNA]</scope>
    <source>
        <strain evidence="1 2">DSM 103428</strain>
    </source>
</reference>
<keyword evidence="2" id="KW-1185">Reference proteome</keyword>
<name>A0A4R1KXY0_9BACT</name>
<accession>A0A4R1KXY0</accession>
<organism evidence="1 2">
    <name type="scientific">Acidipila rosea</name>
    <dbReference type="NCBI Taxonomy" id="768535"/>
    <lineage>
        <taxon>Bacteria</taxon>
        <taxon>Pseudomonadati</taxon>
        <taxon>Acidobacteriota</taxon>
        <taxon>Terriglobia</taxon>
        <taxon>Terriglobales</taxon>
        <taxon>Acidobacteriaceae</taxon>
        <taxon>Acidipila</taxon>
    </lineage>
</organism>
<dbReference type="RefSeq" id="WP_131999215.1">
    <property type="nucleotide sequence ID" value="NZ_SMGK01000007.1"/>
</dbReference>
<comment type="caution">
    <text evidence="1">The sequence shown here is derived from an EMBL/GenBank/DDBJ whole genome shotgun (WGS) entry which is preliminary data.</text>
</comment>
<dbReference type="AlphaFoldDB" id="A0A4R1KXY0"/>
<evidence type="ECO:0000313" key="1">
    <source>
        <dbReference type="EMBL" id="TCK70234.1"/>
    </source>
</evidence>
<sequence>MRRNWLLITLLLFFGSRQGYAVELRFSAASLQRTLETQLFASNDGRYFLRGDQHSPCYVSADSPRISFQQDRVLVHLHTNARLGTRLGGECIGIHLSPEVDVSLVPVAEGEAIGFRDARLEKLSGSRELDFILKPFLARKIPSALKIDAATLLRQLLAHSAAATGYTLTLDKLKIHSMNVEGNTLVVDVDGDLSVN</sequence>